<evidence type="ECO:0000313" key="2">
    <source>
        <dbReference type="EMBL" id="WFT73305.1"/>
    </source>
</evidence>
<keyword evidence="3" id="KW-1185">Reference proteome</keyword>
<evidence type="ECO:0000256" key="1">
    <source>
        <dbReference type="SAM" id="Phobius"/>
    </source>
</evidence>
<evidence type="ECO:0000313" key="3">
    <source>
        <dbReference type="Proteomes" id="UP001221597"/>
    </source>
</evidence>
<keyword evidence="1" id="KW-0812">Transmembrane</keyword>
<name>A0ABY8ITG0_9BACI</name>
<dbReference type="Proteomes" id="UP001221597">
    <property type="component" value="Chromosome"/>
</dbReference>
<feature type="transmembrane region" description="Helical" evidence="1">
    <location>
        <begin position="54"/>
        <end position="77"/>
    </location>
</feature>
<proteinExistence type="predicted"/>
<reference evidence="2 3" key="1">
    <citation type="submission" date="2023-04" db="EMBL/GenBank/DDBJ databases">
        <title>Genome sequence of Halobacillus naozhouensis KACC 21980.</title>
        <authorList>
            <person name="Kim S."/>
            <person name="Heo J."/>
            <person name="Kwon S.-W."/>
        </authorList>
    </citation>
    <scope>NUCLEOTIDE SEQUENCE [LARGE SCALE GENOMIC DNA]</scope>
    <source>
        <strain evidence="2 3">KCTC 13234</strain>
    </source>
</reference>
<protein>
    <submittedName>
        <fullName evidence="2">Uncharacterized protein</fullName>
    </submittedName>
</protein>
<accession>A0ABY8ITG0</accession>
<keyword evidence="1" id="KW-1133">Transmembrane helix</keyword>
<sequence length="83" mass="8760">MRGLLILLVCMLLFAAGALFGTSQSLTEPTSSQKTSLQLEKSCTPEMAEEETPFIVDVAVGIGTGVGAGVDLVLMFFSDFVKT</sequence>
<dbReference type="EMBL" id="CP121671">
    <property type="protein sequence ID" value="WFT73305.1"/>
    <property type="molecule type" value="Genomic_DNA"/>
</dbReference>
<keyword evidence="1" id="KW-0472">Membrane</keyword>
<organism evidence="2 3">
    <name type="scientific">Halobacillus naozhouensis</name>
    <dbReference type="NCBI Taxonomy" id="554880"/>
    <lineage>
        <taxon>Bacteria</taxon>
        <taxon>Bacillati</taxon>
        <taxon>Bacillota</taxon>
        <taxon>Bacilli</taxon>
        <taxon>Bacillales</taxon>
        <taxon>Bacillaceae</taxon>
        <taxon>Halobacillus</taxon>
    </lineage>
</organism>
<dbReference type="RefSeq" id="WP_283075322.1">
    <property type="nucleotide sequence ID" value="NZ_CP121671.1"/>
</dbReference>
<gene>
    <name evidence="2" type="ORF">P9989_12980</name>
</gene>